<evidence type="ECO:0000313" key="1">
    <source>
        <dbReference type="EMBL" id="GGK67863.1"/>
    </source>
</evidence>
<dbReference type="AlphaFoldDB" id="A0A917QU52"/>
<reference evidence="1" key="1">
    <citation type="journal article" date="2014" name="Int. J. Syst. Evol. Microbiol.">
        <title>Complete genome sequence of Corynebacterium casei LMG S-19264T (=DSM 44701T), isolated from a smear-ripened cheese.</title>
        <authorList>
            <consortium name="US DOE Joint Genome Institute (JGI-PGF)"/>
            <person name="Walter F."/>
            <person name="Albersmeier A."/>
            <person name="Kalinowski J."/>
            <person name="Ruckert C."/>
        </authorList>
    </citation>
    <scope>NUCLEOTIDE SEQUENCE</scope>
    <source>
        <strain evidence="1">JCM 13064</strain>
    </source>
</reference>
<reference evidence="1" key="2">
    <citation type="submission" date="2020-09" db="EMBL/GenBank/DDBJ databases">
        <authorList>
            <person name="Sun Q."/>
            <person name="Ohkuma M."/>
        </authorList>
    </citation>
    <scope>NUCLEOTIDE SEQUENCE</scope>
    <source>
        <strain evidence="1">JCM 13064</strain>
    </source>
</reference>
<evidence type="ECO:0000313" key="2">
    <source>
        <dbReference type="Proteomes" id="UP000645217"/>
    </source>
</evidence>
<protein>
    <submittedName>
        <fullName evidence="1">Uncharacterized protein</fullName>
    </submittedName>
</protein>
<dbReference type="Proteomes" id="UP000645217">
    <property type="component" value="Unassembled WGS sequence"/>
</dbReference>
<comment type="caution">
    <text evidence="1">The sequence shown here is derived from an EMBL/GenBank/DDBJ whole genome shotgun (WGS) entry which is preliminary data.</text>
</comment>
<organism evidence="1 2">
    <name type="scientific">Sphaerisporangium melleum</name>
    <dbReference type="NCBI Taxonomy" id="321316"/>
    <lineage>
        <taxon>Bacteria</taxon>
        <taxon>Bacillati</taxon>
        <taxon>Actinomycetota</taxon>
        <taxon>Actinomycetes</taxon>
        <taxon>Streptosporangiales</taxon>
        <taxon>Streptosporangiaceae</taxon>
        <taxon>Sphaerisporangium</taxon>
    </lineage>
</organism>
<keyword evidence="2" id="KW-1185">Reference proteome</keyword>
<accession>A0A917QU52</accession>
<name>A0A917QU52_9ACTN</name>
<dbReference type="EMBL" id="BMNT01000003">
    <property type="protein sequence ID" value="GGK67863.1"/>
    <property type="molecule type" value="Genomic_DNA"/>
</dbReference>
<gene>
    <name evidence="1" type="ORF">GCM10007964_08570</name>
</gene>
<proteinExistence type="predicted"/>
<dbReference type="RefSeq" id="WP_189161580.1">
    <property type="nucleotide sequence ID" value="NZ_BMNT01000003.1"/>
</dbReference>
<sequence>MATMMERIKEYLRGPKGQEHAHRVKVMARDPQNQSRLRYFMDRWRSRGTHH</sequence>